<evidence type="ECO:0000313" key="3">
    <source>
        <dbReference type="Proteomes" id="UP000492821"/>
    </source>
</evidence>
<proteinExistence type="predicted"/>
<reference evidence="3" key="1">
    <citation type="journal article" date="2013" name="Genetics">
        <title>The draft genome and transcriptome of Panagrellus redivivus are shaped by the harsh demands of a free-living lifestyle.</title>
        <authorList>
            <person name="Srinivasan J."/>
            <person name="Dillman A.R."/>
            <person name="Macchietto M.G."/>
            <person name="Heikkinen L."/>
            <person name="Lakso M."/>
            <person name="Fracchia K.M."/>
            <person name="Antoshechkin I."/>
            <person name="Mortazavi A."/>
            <person name="Wong G."/>
            <person name="Sternberg P.W."/>
        </authorList>
    </citation>
    <scope>NUCLEOTIDE SEQUENCE [LARGE SCALE GENOMIC DNA]</scope>
    <source>
        <strain evidence="3">MT8872</strain>
    </source>
</reference>
<feature type="chain" id="PRO_5028988911" evidence="2">
    <location>
        <begin position="23"/>
        <end position="364"/>
    </location>
</feature>
<evidence type="ECO:0000256" key="2">
    <source>
        <dbReference type="SAM" id="SignalP"/>
    </source>
</evidence>
<reference evidence="4" key="2">
    <citation type="submission" date="2020-10" db="UniProtKB">
        <authorList>
            <consortium name="WormBaseParasite"/>
        </authorList>
    </citation>
    <scope>IDENTIFICATION</scope>
</reference>
<dbReference type="Proteomes" id="UP000492821">
    <property type="component" value="Unassembled WGS sequence"/>
</dbReference>
<dbReference type="WBParaSite" id="Pan_g17869.t1">
    <property type="protein sequence ID" value="Pan_g17869.t1"/>
    <property type="gene ID" value="Pan_g17869"/>
</dbReference>
<evidence type="ECO:0000256" key="1">
    <source>
        <dbReference type="ARBA" id="ARBA00022801"/>
    </source>
</evidence>
<dbReference type="InterPro" id="IPR007466">
    <property type="entry name" value="Peptidyl-Arg-deiminase_porph"/>
</dbReference>
<dbReference type="SUPFAM" id="SSF55909">
    <property type="entry name" value="Pentein"/>
    <property type="match status" value="1"/>
</dbReference>
<sequence>MMPRLLIICQLLVGFILALAHATPFNVVHPNRTLIVLSAPSVWDDNYREDFLEIIAFQIELAKTIHEHENVVIIADKHTMPYLDGRSARVKKRLPYDALIEANVYDVNINDFAPIGFKQLTKFIYRTDNLADMASSQIDKSMTRFLNDHRVKVDKREQDMVLSGEDVIHNGVNKALVSDNVILRNAGRLPDWAMMIKLLNAFKKVLVVENPLNGTRLRFDDVMGFIDEQILAVSPIEADVRERLETAVKKKFRSDLSLIDLPLGGAPNDAGNCGIYTSVISTNKYVYVPVFGSDPSNWKFGYSTMTDRMVVHLLEANSRRKIIPVNIPRALCRRGLSLRSIAWSVRGYAADNIVNHARQTALRH</sequence>
<organism evidence="3 4">
    <name type="scientific">Panagrellus redivivus</name>
    <name type="common">Microworm</name>
    <dbReference type="NCBI Taxonomy" id="6233"/>
    <lineage>
        <taxon>Eukaryota</taxon>
        <taxon>Metazoa</taxon>
        <taxon>Ecdysozoa</taxon>
        <taxon>Nematoda</taxon>
        <taxon>Chromadorea</taxon>
        <taxon>Rhabditida</taxon>
        <taxon>Tylenchina</taxon>
        <taxon>Panagrolaimomorpha</taxon>
        <taxon>Panagrolaimoidea</taxon>
        <taxon>Panagrolaimidae</taxon>
        <taxon>Panagrellus</taxon>
    </lineage>
</organism>
<keyword evidence="2" id="KW-0732">Signal</keyword>
<evidence type="ECO:0000313" key="4">
    <source>
        <dbReference type="WBParaSite" id="Pan_g17869.t1"/>
    </source>
</evidence>
<dbReference type="GO" id="GO:0009446">
    <property type="term" value="P:putrescine biosynthetic process"/>
    <property type="evidence" value="ECO:0007669"/>
    <property type="project" value="InterPro"/>
</dbReference>
<feature type="signal peptide" evidence="2">
    <location>
        <begin position="1"/>
        <end position="22"/>
    </location>
</feature>
<dbReference type="AlphaFoldDB" id="A0A7E4V9T2"/>
<dbReference type="GO" id="GO:0004668">
    <property type="term" value="F:protein-arginine deiminase activity"/>
    <property type="evidence" value="ECO:0007669"/>
    <property type="project" value="InterPro"/>
</dbReference>
<name>A0A7E4V9T2_PANRE</name>
<dbReference type="Gene3D" id="3.75.10.10">
    <property type="entry name" value="L-arginine/glycine Amidinotransferase, Chain A"/>
    <property type="match status" value="1"/>
</dbReference>
<keyword evidence="3" id="KW-1185">Reference proteome</keyword>
<dbReference type="Pfam" id="PF04371">
    <property type="entry name" value="PAD_porph"/>
    <property type="match status" value="1"/>
</dbReference>
<accession>A0A7E4V9T2</accession>
<keyword evidence="1" id="KW-0378">Hydrolase</keyword>
<protein>
    <submittedName>
        <fullName evidence="4">ULP_PROTEASE domain-containing protein</fullName>
    </submittedName>
</protein>